<organism evidence="2 3">
    <name type="scientific">Periconia digitata</name>
    <dbReference type="NCBI Taxonomy" id="1303443"/>
    <lineage>
        <taxon>Eukaryota</taxon>
        <taxon>Fungi</taxon>
        <taxon>Dikarya</taxon>
        <taxon>Ascomycota</taxon>
        <taxon>Pezizomycotina</taxon>
        <taxon>Dothideomycetes</taxon>
        <taxon>Pleosporomycetidae</taxon>
        <taxon>Pleosporales</taxon>
        <taxon>Massarineae</taxon>
        <taxon>Periconiaceae</taxon>
        <taxon>Periconia</taxon>
    </lineage>
</organism>
<evidence type="ECO:0000313" key="3">
    <source>
        <dbReference type="Proteomes" id="UP001152607"/>
    </source>
</evidence>
<sequence>MSDGNGAPYYYVAQDDQDTMQQANNSGLTHRTPKLRNMAIPTIINSPPTQPQLRLITLNSNNSQDMRPSHLIQPKQRIQHTATPTHPIATVASTSLLRAITLIIRKMLPSLNKALISRVLTLITTALIRVMLAPITSLCTNKAPPQLEMKHGCQNRVSIHTPRAQSTTEIDITCTVDPTVRAQLPDLIEGTPDRGWYETLDSSYRMRTGQEARQFFKKGRVFAMLYSEAMSETLARRGNENDAVTVVRFGQYVYSQIRRFVVVSVRHGFVNACAISTYSQRGVLKPGCDPSEHTIVYTQGTSPTYISGEHEAGMTKEPIEIIPADSSVVISPYSRLRLGKTYPIEWNVKVKDIGQVHPEHLSKLLMYWRSEKDDDSD</sequence>
<dbReference type="Proteomes" id="UP001152607">
    <property type="component" value="Unassembled WGS sequence"/>
</dbReference>
<evidence type="ECO:0000313" key="2">
    <source>
        <dbReference type="EMBL" id="CAI6340917.1"/>
    </source>
</evidence>
<dbReference type="OrthoDB" id="3559580at2759"/>
<gene>
    <name evidence="2" type="ORF">PDIGIT_LOCUS14103</name>
</gene>
<name>A0A9W4UTL0_9PLEO</name>
<feature type="domain" description="DUF6590" evidence="1">
    <location>
        <begin position="213"/>
        <end position="365"/>
    </location>
</feature>
<comment type="caution">
    <text evidence="2">The sequence shown here is derived from an EMBL/GenBank/DDBJ whole genome shotgun (WGS) entry which is preliminary data.</text>
</comment>
<dbReference type="Pfam" id="PF20233">
    <property type="entry name" value="DUF6590"/>
    <property type="match status" value="1"/>
</dbReference>
<dbReference type="EMBL" id="CAOQHR010000011">
    <property type="protein sequence ID" value="CAI6340917.1"/>
    <property type="molecule type" value="Genomic_DNA"/>
</dbReference>
<dbReference type="PANTHER" id="PTHR35391:SF5">
    <property type="entry name" value="DUF6590 DOMAIN-CONTAINING PROTEIN"/>
    <property type="match status" value="1"/>
</dbReference>
<dbReference type="PANTHER" id="PTHR35391">
    <property type="entry name" value="C2H2-TYPE DOMAIN-CONTAINING PROTEIN-RELATED"/>
    <property type="match status" value="1"/>
</dbReference>
<accession>A0A9W4UTL0</accession>
<proteinExistence type="predicted"/>
<dbReference type="InterPro" id="IPR046497">
    <property type="entry name" value="DUF6590"/>
</dbReference>
<evidence type="ECO:0000259" key="1">
    <source>
        <dbReference type="Pfam" id="PF20233"/>
    </source>
</evidence>
<reference evidence="2" key="1">
    <citation type="submission" date="2023-01" db="EMBL/GenBank/DDBJ databases">
        <authorList>
            <person name="Van Ghelder C."/>
            <person name="Rancurel C."/>
        </authorList>
    </citation>
    <scope>NUCLEOTIDE SEQUENCE</scope>
    <source>
        <strain evidence="2">CNCM I-4278</strain>
    </source>
</reference>
<protein>
    <recommendedName>
        <fullName evidence="1">DUF6590 domain-containing protein</fullName>
    </recommendedName>
</protein>
<dbReference type="AlphaFoldDB" id="A0A9W4UTL0"/>
<keyword evidence="3" id="KW-1185">Reference proteome</keyword>